<dbReference type="AlphaFoldDB" id="A0A081XHE4"/>
<dbReference type="Proteomes" id="UP000028341">
    <property type="component" value="Unassembled WGS sequence"/>
</dbReference>
<evidence type="ECO:0000259" key="1">
    <source>
        <dbReference type="Pfam" id="PF03781"/>
    </source>
</evidence>
<dbReference type="STRING" id="55952.BU52_32975"/>
<keyword evidence="3" id="KW-1185">Reference proteome</keyword>
<dbReference type="InterPro" id="IPR042095">
    <property type="entry name" value="SUMF_sf"/>
</dbReference>
<dbReference type="InterPro" id="IPR051043">
    <property type="entry name" value="Sulfatase_Mod_Factor_Kinase"/>
</dbReference>
<comment type="caution">
    <text evidence="2">The sequence shown here is derived from an EMBL/GenBank/DDBJ whole genome shotgun (WGS) entry which is preliminary data.</text>
</comment>
<dbReference type="InterPro" id="IPR001387">
    <property type="entry name" value="Cro/C1-type_HTH"/>
</dbReference>
<dbReference type="eggNOG" id="COG1262">
    <property type="taxonomic scope" value="Bacteria"/>
</dbReference>
<dbReference type="InterPro" id="IPR010982">
    <property type="entry name" value="Lambda_DNA-bd_dom_sf"/>
</dbReference>
<dbReference type="SUPFAM" id="SSF56436">
    <property type="entry name" value="C-type lectin-like"/>
    <property type="match status" value="1"/>
</dbReference>
<organism evidence="2 3">
    <name type="scientific">Streptomyces toyocaensis</name>
    <dbReference type="NCBI Taxonomy" id="55952"/>
    <lineage>
        <taxon>Bacteria</taxon>
        <taxon>Bacillati</taxon>
        <taxon>Actinomycetota</taxon>
        <taxon>Actinomycetes</taxon>
        <taxon>Kitasatosporales</taxon>
        <taxon>Streptomycetaceae</taxon>
        <taxon>Streptomyces</taxon>
    </lineage>
</organism>
<protein>
    <submittedName>
        <fullName evidence="2">DNA-binding protein</fullName>
    </submittedName>
</protein>
<reference evidence="2 3" key="1">
    <citation type="submission" date="2014-02" db="EMBL/GenBank/DDBJ databases">
        <title>The genome announcement of Streptomyces toyocaensis NRRL15009.</title>
        <authorList>
            <person name="Hong H.-J."/>
            <person name="Kwun M.J."/>
        </authorList>
    </citation>
    <scope>NUCLEOTIDE SEQUENCE [LARGE SCALE GENOMIC DNA]</scope>
    <source>
        <strain evidence="2 3">NRRL 15009</strain>
    </source>
</reference>
<sequence length="305" mass="33417">MTGVARWTGREISAFRTALRMNGRDFAAAVGVSHRMLVKWETRGTAVTPRAANQAALDTMLATAGPAVQERFATLITAQAAAEHDARAEQLLRREVPYTKSPIDGKLMAPVEEGIFLAGPDNKPTWTDAYLIDVYPTTNADYARFVRATGRRAPQHWPEGRCPDSLFDHPVVWVTWHDAVAYAAWAGKSLPTSEQWEKTARGSKGRSYPWGDAPTAAKCNVLDSGIGRTTPVTRYQSGVSPYGVFDMCGNTWEWCATESEPGRHELKGSAFTSPFTRAAPSLTNDANDTMRDNDTGFRCVSTAVE</sequence>
<dbReference type="Gene3D" id="3.90.1580.10">
    <property type="entry name" value="paralog of FGE (formylglycine-generating enzyme)"/>
    <property type="match status" value="1"/>
</dbReference>
<keyword evidence="2" id="KW-0238">DNA-binding</keyword>
<dbReference type="PANTHER" id="PTHR23150">
    <property type="entry name" value="SULFATASE MODIFYING FACTOR 1, 2"/>
    <property type="match status" value="1"/>
</dbReference>
<dbReference type="Pfam" id="PF03781">
    <property type="entry name" value="FGE-sulfatase"/>
    <property type="match status" value="1"/>
</dbReference>
<dbReference type="PANTHER" id="PTHR23150:SF19">
    <property type="entry name" value="FORMYLGLYCINE-GENERATING ENZYME"/>
    <property type="match status" value="1"/>
</dbReference>
<dbReference type="Gene3D" id="1.10.260.40">
    <property type="entry name" value="lambda repressor-like DNA-binding domains"/>
    <property type="match status" value="1"/>
</dbReference>
<dbReference type="GO" id="GO:0003677">
    <property type="term" value="F:DNA binding"/>
    <property type="evidence" value="ECO:0007669"/>
    <property type="project" value="UniProtKB-KW"/>
</dbReference>
<dbReference type="EMBL" id="JFCB01000057">
    <property type="protein sequence ID" value="KES02967.1"/>
    <property type="molecule type" value="Genomic_DNA"/>
</dbReference>
<dbReference type="InterPro" id="IPR005532">
    <property type="entry name" value="SUMF_dom"/>
</dbReference>
<accession>A0A081XHE4</accession>
<dbReference type="GO" id="GO:0120147">
    <property type="term" value="F:formylglycine-generating oxidase activity"/>
    <property type="evidence" value="ECO:0007669"/>
    <property type="project" value="TreeGrafter"/>
</dbReference>
<dbReference type="InterPro" id="IPR016187">
    <property type="entry name" value="CTDL_fold"/>
</dbReference>
<proteinExistence type="predicted"/>
<feature type="domain" description="Sulfatase-modifying factor enzyme-like" evidence="1">
    <location>
        <begin position="120"/>
        <end position="300"/>
    </location>
</feature>
<evidence type="ECO:0000313" key="3">
    <source>
        <dbReference type="Proteomes" id="UP000028341"/>
    </source>
</evidence>
<evidence type="ECO:0000313" key="2">
    <source>
        <dbReference type="EMBL" id="KES02967.1"/>
    </source>
</evidence>
<dbReference type="CDD" id="cd00093">
    <property type="entry name" value="HTH_XRE"/>
    <property type="match status" value="1"/>
</dbReference>
<gene>
    <name evidence="2" type="ORF">BU52_32975</name>
</gene>
<name>A0A081XHE4_STRTO</name>